<evidence type="ECO:0000256" key="2">
    <source>
        <dbReference type="ARBA" id="ARBA00022723"/>
    </source>
</evidence>
<dbReference type="AlphaFoldDB" id="D9PGD3"/>
<name>D9PGD3_9ZZZZ</name>
<reference evidence="7" key="2">
    <citation type="journal article" date="2011" name="Microb. Ecol.">
        <title>Taxonomic and Functional Metagenomic Profiling of the Microbial Community in the Anoxic Sediment of a Sub-saline Shallow Lake (Laguna de Carrizo, Central Spain).</title>
        <authorList>
            <person name="Ferrer M."/>
            <person name="Guazzaroni M.E."/>
            <person name="Richter M."/>
            <person name="Garcia-Salamanca A."/>
            <person name="Yarza P."/>
            <person name="Suarez-Suarez A."/>
            <person name="Solano J."/>
            <person name="Alcaide M."/>
            <person name="van Dillewijn P."/>
            <person name="Molina-Henares M.A."/>
            <person name="Lopez-Cortes N."/>
            <person name="Al-Ramahi Y."/>
            <person name="Guerrero C."/>
            <person name="Acosta A."/>
            <person name="de Eugenio L.I."/>
            <person name="Martinez V."/>
            <person name="Marques S."/>
            <person name="Rojo F."/>
            <person name="Santero E."/>
            <person name="Genilloud O."/>
            <person name="Perez-Perez J."/>
            <person name="Rossello-Mora R."/>
            <person name="Ramos J.L."/>
        </authorList>
    </citation>
    <scope>NUCLEOTIDE SEQUENCE</scope>
</reference>
<dbReference type="Pfam" id="PF01867">
    <property type="entry name" value="Cas_Cas1"/>
    <property type="match status" value="1"/>
</dbReference>
<dbReference type="GO" id="GO:0051607">
    <property type="term" value="P:defense response to virus"/>
    <property type="evidence" value="ECO:0007669"/>
    <property type="project" value="UniProtKB-KW"/>
</dbReference>
<keyword evidence="3" id="KW-0255">Endonuclease</keyword>
<evidence type="ECO:0000256" key="6">
    <source>
        <dbReference type="ARBA" id="ARBA00023118"/>
    </source>
</evidence>
<keyword evidence="4" id="KW-0378">Hydrolase</keyword>
<keyword evidence="5" id="KW-0460">Magnesium</keyword>
<dbReference type="GO" id="GO:0016787">
    <property type="term" value="F:hydrolase activity"/>
    <property type="evidence" value="ECO:0007669"/>
    <property type="project" value="UniProtKB-KW"/>
</dbReference>
<gene>
    <name evidence="7" type="ORF">LDC_0580</name>
</gene>
<keyword evidence="1" id="KW-0540">Nuclease</keyword>
<evidence type="ECO:0000313" key="7">
    <source>
        <dbReference type="EMBL" id="EFK97380.1"/>
    </source>
</evidence>
<comment type="caution">
    <text evidence="7">The sequence shown here is derived from an EMBL/GenBank/DDBJ whole genome shotgun (WGS) entry which is preliminary data.</text>
</comment>
<organism evidence="7">
    <name type="scientific">sediment metagenome</name>
    <dbReference type="NCBI Taxonomy" id="749907"/>
    <lineage>
        <taxon>unclassified sequences</taxon>
        <taxon>metagenomes</taxon>
        <taxon>ecological metagenomes</taxon>
    </lineage>
</organism>
<evidence type="ECO:0000256" key="1">
    <source>
        <dbReference type="ARBA" id="ARBA00022722"/>
    </source>
</evidence>
<keyword evidence="6" id="KW-0051">Antiviral defense</keyword>
<reference evidence="7" key="1">
    <citation type="submission" date="2010-07" db="EMBL/GenBank/DDBJ databases">
        <authorList>
            <consortium name="CONSOLIDER consortium CSD2007-00005"/>
            <person name="Guazzaroni M.-E."/>
            <person name="Richter M."/>
            <person name="Garcia-Salamanca A."/>
            <person name="Yarza P."/>
            <person name="Ferrer M."/>
        </authorList>
    </citation>
    <scope>NUCLEOTIDE SEQUENCE</scope>
</reference>
<proteinExistence type="predicted"/>
<dbReference type="EMBL" id="ADZX01000220">
    <property type="protein sequence ID" value="EFK97380.1"/>
    <property type="molecule type" value="Genomic_DNA"/>
</dbReference>
<dbReference type="Gene3D" id="3.100.10.20">
    <property type="entry name" value="CRISPR-associated endonuclease Cas1, N-terminal domain"/>
    <property type="match status" value="1"/>
</dbReference>
<dbReference type="GO" id="GO:0043571">
    <property type="term" value="P:maintenance of CRISPR repeat elements"/>
    <property type="evidence" value="ECO:0007669"/>
    <property type="project" value="InterPro"/>
</dbReference>
<evidence type="ECO:0000256" key="3">
    <source>
        <dbReference type="ARBA" id="ARBA00022759"/>
    </source>
</evidence>
<dbReference type="GO" id="GO:0003676">
    <property type="term" value="F:nucleic acid binding"/>
    <property type="evidence" value="ECO:0007669"/>
    <property type="project" value="InterPro"/>
</dbReference>
<dbReference type="InterPro" id="IPR042211">
    <property type="entry name" value="CRISPR-assoc_Cas1_N"/>
</dbReference>
<dbReference type="GO" id="GO:0004519">
    <property type="term" value="F:endonuclease activity"/>
    <property type="evidence" value="ECO:0007669"/>
    <property type="project" value="UniProtKB-KW"/>
</dbReference>
<feature type="non-terminal residue" evidence="7">
    <location>
        <position position="86"/>
    </location>
</feature>
<dbReference type="InterPro" id="IPR002729">
    <property type="entry name" value="CRISPR-assoc_Cas1"/>
</dbReference>
<sequence length="86" mass="9484">MSWKTIIISNPCRLSSKDNNLVISRYEQDDVKIPINDLSSIVIETTQCTITSSLLSKLSTEGVAVYVCDDTHMPNGLLAPFGTHSR</sequence>
<dbReference type="GO" id="GO:0046872">
    <property type="term" value="F:metal ion binding"/>
    <property type="evidence" value="ECO:0007669"/>
    <property type="project" value="UniProtKB-KW"/>
</dbReference>
<accession>D9PGD3</accession>
<protein>
    <submittedName>
        <fullName evidence="7">CRISPR-associated protein Cas1</fullName>
    </submittedName>
</protein>
<keyword evidence="2" id="KW-0479">Metal-binding</keyword>
<evidence type="ECO:0000256" key="5">
    <source>
        <dbReference type="ARBA" id="ARBA00022842"/>
    </source>
</evidence>
<evidence type="ECO:0000256" key="4">
    <source>
        <dbReference type="ARBA" id="ARBA00022801"/>
    </source>
</evidence>